<dbReference type="Proteomes" id="UP000003163">
    <property type="component" value="Unassembled WGS sequence"/>
</dbReference>
<protein>
    <submittedName>
        <fullName evidence="1">Uncharacterized protein</fullName>
    </submittedName>
</protein>
<reference evidence="2" key="2">
    <citation type="submission" date="2015-07" db="EMBL/GenBank/DDBJ databases">
        <title>Contrasting host-pathogen interactions and genome evolution in two generalist and specialist microsporidian pathogens of mosquitoes.</title>
        <authorList>
            <consortium name="The Broad Institute Genomics Platform"/>
            <consortium name="The Broad Institute Genome Sequencing Center for Infectious Disease"/>
            <person name="Cuomo C.A."/>
            <person name="Sanscrainte N.D."/>
            <person name="Goldberg J.M."/>
            <person name="Heiman D."/>
            <person name="Young S."/>
            <person name="Zeng Q."/>
            <person name="Becnel J.J."/>
            <person name="Birren B.W."/>
        </authorList>
    </citation>
    <scope>NUCLEOTIDE SEQUENCE [LARGE SCALE GENOMIC DNA]</scope>
    <source>
        <strain evidence="2">USNM 41457</strain>
    </source>
</reference>
<reference evidence="1 2" key="1">
    <citation type="submission" date="2011-08" db="EMBL/GenBank/DDBJ databases">
        <authorList>
            <person name="Liu Z.J."/>
            <person name="Shi F.L."/>
            <person name="Lu J.Q."/>
            <person name="Li M."/>
            <person name="Wang Z.L."/>
        </authorList>
    </citation>
    <scope>NUCLEOTIDE SEQUENCE [LARGE SCALE GENOMIC DNA]</scope>
    <source>
        <strain evidence="1 2">USNM 41457</strain>
    </source>
</reference>
<dbReference type="InParanoid" id="J9D5X7"/>
<dbReference type="VEuPathDB" id="MicrosporidiaDB:EDEG_02439"/>
<dbReference type="EMBL" id="AFBI03000043">
    <property type="protein sequence ID" value="EJW03186.1"/>
    <property type="molecule type" value="Genomic_DNA"/>
</dbReference>
<sequence length="172" mass="20005">MDGNKNQEKAKINRKPAHEVEKGLKLDILGFSENFIKNYGSLAKFKQESGFFKSEQKINDDMEEYSDNKKLFDSLDNEIIENDDFFILKGGMCDDKPFSDNLKNYREIGSRAGRIKSFEKRLENKRRSGKCFCRKRKKLTKIVTNIVDQYLKNKYGFQSIADGKEMDDEGAK</sequence>
<organism evidence="1 2">
    <name type="scientific">Edhazardia aedis (strain USNM 41457)</name>
    <name type="common">Microsporidian parasite</name>
    <dbReference type="NCBI Taxonomy" id="1003232"/>
    <lineage>
        <taxon>Eukaryota</taxon>
        <taxon>Fungi</taxon>
        <taxon>Fungi incertae sedis</taxon>
        <taxon>Microsporidia</taxon>
        <taxon>Edhazardia</taxon>
    </lineage>
</organism>
<keyword evidence="2" id="KW-1185">Reference proteome</keyword>
<proteinExistence type="predicted"/>
<comment type="caution">
    <text evidence="1">The sequence shown here is derived from an EMBL/GenBank/DDBJ whole genome shotgun (WGS) entry which is preliminary data.</text>
</comment>
<accession>J9D5X7</accession>
<dbReference type="HOGENOM" id="CLU_1555232_0_0_1"/>
<gene>
    <name evidence="1" type="ORF">EDEG_02439</name>
</gene>
<dbReference type="AlphaFoldDB" id="J9D5X7"/>
<evidence type="ECO:0000313" key="2">
    <source>
        <dbReference type="Proteomes" id="UP000003163"/>
    </source>
</evidence>
<evidence type="ECO:0000313" key="1">
    <source>
        <dbReference type="EMBL" id="EJW03186.1"/>
    </source>
</evidence>
<name>J9D5X7_EDHAE</name>